<evidence type="ECO:0008006" key="10">
    <source>
        <dbReference type="Google" id="ProtNLM"/>
    </source>
</evidence>
<keyword evidence="3 6" id="KW-0560">Oxidoreductase</keyword>
<evidence type="ECO:0000256" key="4">
    <source>
        <dbReference type="ARBA" id="ARBA00023004"/>
    </source>
</evidence>
<accession>A0A9W7XFX4</accession>
<sequence length="460" mass="52955">MAQHSLTSSQKHGTLQTIQPNSISTTDPHDIRHMLSSPRYSKSSYYRILRFTATDSLVTTRDKEKVSRMRRIFGSYFNATYVARMEPLILDCGIIRIMRIWDQAIKEDGGKINYCETFNLATFSIISRLVFGEEEIRVHKNSSGGQMDTVRWMSKATTYMCFRAVLQLLPPWIFHLVTMPWDHYCREVSDYVDQCIRKRQLSNKSQSDLLQALVDSLKPQDNGTPLLSRDEVLAESFLLLIGGIDPTAYTMVWTIHLLLLYPEHLQKVQTELRHKFPPEKDQLLTFSQLRNQVPYLEACIYESMRLVTVPCVQIPRTCPVGKVSLQGREFAEGTTVFANIWGSHHSPLNWDDPERFSPRRFLDDPRAKHSVFAFGHGLRLCMGKHLAMMNMVTILANLLRSYNIKSPVDYSHTGPEIKGAGDIPKLMPMSQFVSAKPKYPERDCQLIVSRYKDEKKNNNN</sequence>
<dbReference type="PANTHER" id="PTHR24305">
    <property type="entry name" value="CYTOCHROME P450"/>
    <property type="match status" value="1"/>
</dbReference>
<dbReference type="InterPro" id="IPR001128">
    <property type="entry name" value="Cyt_P450"/>
</dbReference>
<comment type="cofactor">
    <cofactor evidence="1 5">
        <name>heme</name>
        <dbReference type="ChEBI" id="CHEBI:30413"/>
    </cofactor>
</comment>
<dbReference type="SUPFAM" id="SSF48264">
    <property type="entry name" value="Cytochrome P450"/>
    <property type="match status" value="1"/>
</dbReference>
<name>A0A9W7XFX4_9FUNG</name>
<keyword evidence="6" id="KW-0503">Monooxygenase</keyword>
<evidence type="ECO:0000256" key="7">
    <source>
        <dbReference type="SAM" id="MobiDB-lite"/>
    </source>
</evidence>
<dbReference type="GO" id="GO:0004497">
    <property type="term" value="F:monooxygenase activity"/>
    <property type="evidence" value="ECO:0007669"/>
    <property type="project" value="UniProtKB-KW"/>
</dbReference>
<evidence type="ECO:0000256" key="3">
    <source>
        <dbReference type="ARBA" id="ARBA00023002"/>
    </source>
</evidence>
<dbReference type="Proteomes" id="UP001145021">
    <property type="component" value="Unassembled WGS sequence"/>
</dbReference>
<dbReference type="GO" id="GO:0005506">
    <property type="term" value="F:iron ion binding"/>
    <property type="evidence" value="ECO:0007669"/>
    <property type="project" value="InterPro"/>
</dbReference>
<dbReference type="EMBL" id="JANBOH010000232">
    <property type="protein sequence ID" value="KAJ1643670.1"/>
    <property type="molecule type" value="Genomic_DNA"/>
</dbReference>
<comment type="caution">
    <text evidence="8">The sequence shown here is derived from an EMBL/GenBank/DDBJ whole genome shotgun (WGS) entry which is preliminary data.</text>
</comment>
<gene>
    <name evidence="8" type="ORF">LPJ64_004578</name>
</gene>
<comment type="similarity">
    <text evidence="6">Belongs to the cytochrome P450 family.</text>
</comment>
<dbReference type="PANTHER" id="PTHR24305:SF235">
    <property type="entry name" value="CYTOCHROME P450 MONOOXYGENASE APDB-RELATED"/>
    <property type="match status" value="1"/>
</dbReference>
<feature type="compositionally biased region" description="Polar residues" evidence="7">
    <location>
        <begin position="1"/>
        <end position="26"/>
    </location>
</feature>
<dbReference type="PRINTS" id="PR00385">
    <property type="entry name" value="P450"/>
</dbReference>
<proteinExistence type="inferred from homology"/>
<evidence type="ECO:0000313" key="9">
    <source>
        <dbReference type="Proteomes" id="UP001145021"/>
    </source>
</evidence>
<dbReference type="PROSITE" id="PS00086">
    <property type="entry name" value="CYTOCHROME_P450"/>
    <property type="match status" value="1"/>
</dbReference>
<organism evidence="8 9">
    <name type="scientific">Coemansia asiatica</name>
    <dbReference type="NCBI Taxonomy" id="1052880"/>
    <lineage>
        <taxon>Eukaryota</taxon>
        <taxon>Fungi</taxon>
        <taxon>Fungi incertae sedis</taxon>
        <taxon>Zoopagomycota</taxon>
        <taxon>Kickxellomycotina</taxon>
        <taxon>Kickxellomycetes</taxon>
        <taxon>Kickxellales</taxon>
        <taxon>Kickxellaceae</taxon>
        <taxon>Coemansia</taxon>
    </lineage>
</organism>
<dbReference type="InterPro" id="IPR017972">
    <property type="entry name" value="Cyt_P450_CS"/>
</dbReference>
<dbReference type="AlphaFoldDB" id="A0A9W7XFX4"/>
<evidence type="ECO:0000256" key="2">
    <source>
        <dbReference type="ARBA" id="ARBA00022723"/>
    </source>
</evidence>
<dbReference type="Pfam" id="PF00067">
    <property type="entry name" value="p450"/>
    <property type="match status" value="1"/>
</dbReference>
<feature type="binding site" description="axial binding residue" evidence="5">
    <location>
        <position position="381"/>
    </location>
    <ligand>
        <name>heme</name>
        <dbReference type="ChEBI" id="CHEBI:30413"/>
    </ligand>
    <ligandPart>
        <name>Fe</name>
        <dbReference type="ChEBI" id="CHEBI:18248"/>
    </ligandPart>
</feature>
<dbReference type="CDD" id="cd00302">
    <property type="entry name" value="cytochrome_P450"/>
    <property type="match status" value="1"/>
</dbReference>
<dbReference type="GO" id="GO:0044550">
    <property type="term" value="P:secondary metabolite biosynthetic process"/>
    <property type="evidence" value="ECO:0007669"/>
    <property type="project" value="UniProtKB-ARBA"/>
</dbReference>
<reference evidence="8" key="1">
    <citation type="submission" date="2022-07" db="EMBL/GenBank/DDBJ databases">
        <title>Phylogenomic reconstructions and comparative analyses of Kickxellomycotina fungi.</title>
        <authorList>
            <person name="Reynolds N.K."/>
            <person name="Stajich J.E."/>
            <person name="Barry K."/>
            <person name="Grigoriev I.V."/>
            <person name="Crous P."/>
            <person name="Smith M.E."/>
        </authorList>
    </citation>
    <scope>NUCLEOTIDE SEQUENCE</scope>
    <source>
        <strain evidence="8">NBRC 105413</strain>
    </source>
</reference>
<protein>
    <recommendedName>
        <fullName evidence="10">Cytochrome P450</fullName>
    </recommendedName>
</protein>
<dbReference type="InterPro" id="IPR036396">
    <property type="entry name" value="Cyt_P450_sf"/>
</dbReference>
<keyword evidence="5 6" id="KW-0349">Heme</keyword>
<evidence type="ECO:0000256" key="1">
    <source>
        <dbReference type="ARBA" id="ARBA00001971"/>
    </source>
</evidence>
<evidence type="ECO:0000256" key="5">
    <source>
        <dbReference type="PIRSR" id="PIRSR602401-1"/>
    </source>
</evidence>
<evidence type="ECO:0000256" key="6">
    <source>
        <dbReference type="RuleBase" id="RU000461"/>
    </source>
</evidence>
<dbReference type="InterPro" id="IPR002401">
    <property type="entry name" value="Cyt_P450_E_grp-I"/>
</dbReference>
<dbReference type="GO" id="GO:0016705">
    <property type="term" value="F:oxidoreductase activity, acting on paired donors, with incorporation or reduction of molecular oxygen"/>
    <property type="evidence" value="ECO:0007669"/>
    <property type="project" value="InterPro"/>
</dbReference>
<dbReference type="InterPro" id="IPR050121">
    <property type="entry name" value="Cytochrome_P450_monoxygenase"/>
</dbReference>
<keyword evidence="2 5" id="KW-0479">Metal-binding</keyword>
<keyword evidence="9" id="KW-1185">Reference proteome</keyword>
<dbReference type="PRINTS" id="PR00463">
    <property type="entry name" value="EP450I"/>
</dbReference>
<dbReference type="GO" id="GO:0020037">
    <property type="term" value="F:heme binding"/>
    <property type="evidence" value="ECO:0007669"/>
    <property type="project" value="InterPro"/>
</dbReference>
<keyword evidence="4 5" id="KW-0408">Iron</keyword>
<evidence type="ECO:0000313" key="8">
    <source>
        <dbReference type="EMBL" id="KAJ1643670.1"/>
    </source>
</evidence>
<feature type="region of interest" description="Disordered" evidence="7">
    <location>
        <begin position="1"/>
        <end position="30"/>
    </location>
</feature>
<dbReference type="Gene3D" id="1.10.630.10">
    <property type="entry name" value="Cytochrome P450"/>
    <property type="match status" value="1"/>
</dbReference>